<gene>
    <name evidence="1" type="ORF">NST17_20540</name>
</gene>
<sequence length="93" mass="10463">MSYNYGVLEKPTLESFKGLVKYAADINAFQDEIILVEDLDGEQFLMLSTVENLVKCGVLDDEGWSIVWSEEVGTCIENLHNGQMVEGLPLYED</sequence>
<accession>A0ABU9K354</accession>
<comment type="caution">
    <text evidence="1">The sequence shown here is derived from an EMBL/GenBank/DDBJ whole genome shotgun (WGS) entry which is preliminary data.</text>
</comment>
<proteinExistence type="predicted"/>
<protein>
    <submittedName>
        <fullName evidence="1">Uncharacterized protein</fullName>
    </submittedName>
</protein>
<organism evidence="1 2">
    <name type="scientific">Caldifermentibacillus hisashii</name>
    <dbReference type="NCBI Taxonomy" id="996558"/>
    <lineage>
        <taxon>Bacteria</taxon>
        <taxon>Bacillati</taxon>
        <taxon>Bacillota</taxon>
        <taxon>Bacilli</taxon>
        <taxon>Bacillales</taxon>
        <taxon>Bacillaceae</taxon>
        <taxon>Caldifermentibacillus</taxon>
    </lineage>
</organism>
<dbReference type="RefSeq" id="WP_269919973.1">
    <property type="nucleotide sequence ID" value="NZ_JANUVP010000034.1"/>
</dbReference>
<evidence type="ECO:0000313" key="2">
    <source>
        <dbReference type="Proteomes" id="UP001459714"/>
    </source>
</evidence>
<dbReference type="Proteomes" id="UP001459714">
    <property type="component" value="Unassembled WGS sequence"/>
</dbReference>
<name>A0ABU9K354_9BACI</name>
<evidence type="ECO:0000313" key="1">
    <source>
        <dbReference type="EMBL" id="MEL3959544.1"/>
    </source>
</evidence>
<reference evidence="1 2" key="1">
    <citation type="submission" date="2024-03" db="EMBL/GenBank/DDBJ databases">
        <title>Bacilli Hybrid Assemblies.</title>
        <authorList>
            <person name="Kovac J."/>
        </authorList>
    </citation>
    <scope>NUCLEOTIDE SEQUENCE [LARGE SCALE GENOMIC DNA]</scope>
    <source>
        <strain evidence="1 2">FSL M8-0022</strain>
    </source>
</reference>
<keyword evidence="2" id="KW-1185">Reference proteome</keyword>
<dbReference type="EMBL" id="JBBYAK010000003">
    <property type="protein sequence ID" value="MEL3959544.1"/>
    <property type="molecule type" value="Genomic_DNA"/>
</dbReference>